<evidence type="ECO:0000313" key="2">
    <source>
        <dbReference type="EMBL" id="CDW54015.1"/>
    </source>
</evidence>
<dbReference type="OrthoDB" id="5913028at2759"/>
<feature type="compositionally biased region" description="Basic residues" evidence="1">
    <location>
        <begin position="408"/>
        <end position="417"/>
    </location>
</feature>
<protein>
    <submittedName>
        <fullName evidence="2">Poly-cysteine and histidine tailed protein isofor m 2</fullName>
    </submittedName>
</protein>
<evidence type="ECO:0000313" key="3">
    <source>
        <dbReference type="Proteomes" id="UP000030665"/>
    </source>
</evidence>
<reference evidence="2" key="2">
    <citation type="submission" date="2014-03" db="EMBL/GenBank/DDBJ databases">
        <title>The whipworm genome and dual-species transcriptomics of an intimate host-pathogen interaction.</title>
        <authorList>
            <person name="Foth B.J."/>
            <person name="Tsai I.J."/>
            <person name="Reid A.J."/>
            <person name="Bancroft A.J."/>
            <person name="Nichol S."/>
            <person name="Tracey A."/>
            <person name="Holroyd N."/>
            <person name="Cotton J.A."/>
            <person name="Stanley E.J."/>
            <person name="Zarowiecki M."/>
            <person name="Liu J.Z."/>
            <person name="Huckvale T."/>
            <person name="Cooper P.J."/>
            <person name="Grencis R.K."/>
            <person name="Berriman M."/>
        </authorList>
    </citation>
    <scope>NUCLEOTIDE SEQUENCE [LARGE SCALE GENOMIC DNA]</scope>
</reference>
<organism evidence="2 3">
    <name type="scientific">Trichuris trichiura</name>
    <name type="common">Whipworm</name>
    <name type="synonym">Trichocephalus trichiurus</name>
    <dbReference type="NCBI Taxonomy" id="36087"/>
    <lineage>
        <taxon>Eukaryota</taxon>
        <taxon>Metazoa</taxon>
        <taxon>Ecdysozoa</taxon>
        <taxon>Nematoda</taxon>
        <taxon>Enoplea</taxon>
        <taxon>Dorylaimia</taxon>
        <taxon>Trichinellida</taxon>
        <taxon>Trichuridae</taxon>
        <taxon>Trichuris</taxon>
    </lineage>
</organism>
<keyword evidence="3" id="KW-1185">Reference proteome</keyword>
<proteinExistence type="predicted"/>
<dbReference type="EMBL" id="HG805877">
    <property type="protein sequence ID" value="CDW54015.1"/>
    <property type="molecule type" value="Genomic_DNA"/>
</dbReference>
<reference evidence="2" key="1">
    <citation type="submission" date="2014-01" db="EMBL/GenBank/DDBJ databases">
        <authorList>
            <person name="Aslett M."/>
        </authorList>
    </citation>
    <scope>NUCLEOTIDE SEQUENCE</scope>
</reference>
<feature type="region of interest" description="Disordered" evidence="1">
    <location>
        <begin position="408"/>
        <end position="441"/>
    </location>
</feature>
<dbReference type="STRING" id="36087.A0A077Z5Q5"/>
<dbReference type="Proteomes" id="UP000030665">
    <property type="component" value="Unassembled WGS sequence"/>
</dbReference>
<name>A0A077Z5Q5_TRITR</name>
<sequence>MVDDGGGTSSDETVPFAWPIVNRTDNDQWSPSTPTQPAPLPLISIPMGYALADHHDHCPAWKDWRPWTDCLWYPPQNMYTKIAHACGMHAERNLTGVMELPGEAKPPPMCGHCSFKFRCRRRDNAKDCYPLDGEVDVCHDHGQICTLPKLPHLGCGYAFINEKLKQCFTRPDTPSYVRLGYRKMFESIPKKHCIEKNGMCKCCCGDYEPNESGTECVKPPAHDCPAFGPPGEWSECLWFPLKDIVKHVEDHCHVHPEADGYRPPVVTPPGIHIPEKCGYCSFRVKCMKRDKKDGCFELKLGKKSCGHDDCPTCSDICTMDKINGSCVFPRKLKEKLWDDFTAKSKEKHMPHWKRDGYAKLLMQLPYSNCKEVGGKCKCCCHPYHPNEDGSKCVVKEYCKRVHELHDHDHHHHHHAEHHHSSSSEDKDHHHKDHAHKEHHHR</sequence>
<gene>
    <name evidence="2" type="ORF">TTRE_0000228401</name>
</gene>
<feature type="compositionally biased region" description="Basic and acidic residues" evidence="1">
    <location>
        <begin position="418"/>
        <end position="427"/>
    </location>
</feature>
<dbReference type="AlphaFoldDB" id="A0A077Z5Q5"/>
<accession>A0A077Z5Q5</accession>
<evidence type="ECO:0000256" key="1">
    <source>
        <dbReference type="SAM" id="MobiDB-lite"/>
    </source>
</evidence>
<feature type="compositionally biased region" description="Basic residues" evidence="1">
    <location>
        <begin position="428"/>
        <end position="441"/>
    </location>
</feature>